<accession>A0A2H0UF04</accession>
<gene>
    <name evidence="4" type="ORF">COU15_02855</name>
</gene>
<evidence type="ECO:0000256" key="2">
    <source>
        <dbReference type="SAM" id="SignalP"/>
    </source>
</evidence>
<feature type="region of interest" description="Disordered" evidence="1">
    <location>
        <begin position="164"/>
        <end position="199"/>
    </location>
</feature>
<feature type="signal peptide" evidence="2">
    <location>
        <begin position="1"/>
        <end position="34"/>
    </location>
</feature>
<dbReference type="InterPro" id="IPR036365">
    <property type="entry name" value="PGBD-like_sf"/>
</dbReference>
<comment type="caution">
    <text evidence="4">The sequence shown here is derived from an EMBL/GenBank/DDBJ whole genome shotgun (WGS) entry which is preliminary data.</text>
</comment>
<organism evidence="4 5">
    <name type="scientific">Candidatus Kaiserbacteria bacterium CG10_big_fil_rev_8_21_14_0_10_45_20</name>
    <dbReference type="NCBI Taxonomy" id="1974607"/>
    <lineage>
        <taxon>Bacteria</taxon>
        <taxon>Candidatus Kaiseribacteriota</taxon>
    </lineage>
</organism>
<proteinExistence type="predicted"/>
<name>A0A2H0UF04_9BACT</name>
<keyword evidence="2" id="KW-0732">Signal</keyword>
<evidence type="ECO:0000256" key="1">
    <source>
        <dbReference type="SAM" id="MobiDB-lite"/>
    </source>
</evidence>
<dbReference type="SUPFAM" id="SSF47090">
    <property type="entry name" value="PGBD-like"/>
    <property type="match status" value="1"/>
</dbReference>
<feature type="chain" id="PRO_5013964116" description="Peptidoglycan binding-like domain-containing protein" evidence="2">
    <location>
        <begin position="35"/>
        <end position="1172"/>
    </location>
</feature>
<dbReference type="Gene3D" id="1.10.101.10">
    <property type="entry name" value="PGBD-like superfamily/PGBD"/>
    <property type="match status" value="1"/>
</dbReference>
<dbReference type="Pfam" id="PF01471">
    <property type="entry name" value="PG_binding_1"/>
    <property type="match status" value="1"/>
</dbReference>
<reference evidence="5" key="1">
    <citation type="submission" date="2017-09" db="EMBL/GenBank/DDBJ databases">
        <title>Depth-based differentiation of microbial function through sediment-hosted aquifers and enrichment of novel symbionts in the deep terrestrial subsurface.</title>
        <authorList>
            <person name="Probst A.J."/>
            <person name="Ladd B."/>
            <person name="Jarett J.K."/>
            <person name="Geller-Mcgrath D.E."/>
            <person name="Sieber C.M.K."/>
            <person name="Emerson J.B."/>
            <person name="Anantharaman K."/>
            <person name="Thomas B.C."/>
            <person name="Malmstrom R."/>
            <person name="Stieglmeier M."/>
            <person name="Klingl A."/>
            <person name="Woyke T."/>
            <person name="Ryan C.M."/>
            <person name="Banfield J.F."/>
        </authorList>
    </citation>
    <scope>NUCLEOTIDE SEQUENCE [LARGE SCALE GENOMIC DNA]</scope>
</reference>
<evidence type="ECO:0000313" key="5">
    <source>
        <dbReference type="Proteomes" id="UP000229315"/>
    </source>
</evidence>
<feature type="compositionally biased region" description="Polar residues" evidence="1">
    <location>
        <begin position="182"/>
        <end position="195"/>
    </location>
</feature>
<evidence type="ECO:0000259" key="3">
    <source>
        <dbReference type="Pfam" id="PF01471"/>
    </source>
</evidence>
<sequence length="1172" mass="117533">MTITKTLTAKIAATVAGVAMVFAFAFSFAVPANAALSETQIQAIITLLQSFGADSATIANVDASLRGQPTTPTTPGTPSGSCLAGVNRDLTIGAQGSDVMELQKFLNANGAVVSASGAGSPGSESEYFGALTQAALAKWQAAHGVSPASGYFGPITRAAIAANCTPTTPTNPTTPAPAGSGLSVSGASQPQNSLAPQGATRVPFTRFTVTAGNDGAVTVNSVTVQRTGLGQNAAFAGVVLIDQDGNQLGTAKSFNSNDQATIGEAVVVPAGQSRTFTVAGNMNSSLALYAGEAPAISVVAVNSSATVSGSLPITGAYHTINATLTVGSVTLAQSNAFASNSSQTKEIGSTNLKQTGLRLTAGSAEDVRLKMLRFNQTGSASTVNDLANIKIVVDGTAYPAIVSSDGKYITANLGSGILVTKGNSVEVYVQYDIVGSNASNRTVIFDVDKNTDIYFEGVTYGYGISPAAGSTGVPGSRGTFTVTNGTPYIYDTVVTISGASVTTIGKANSVAAQNIAVNLSNQPLGGFEVDIKGEGITVQQMVFTVATSSASIGSGQITNVTIVNENGAVVAGPFDTTGSTATRTLTVTDSVTFPVGKHTYTLLGKIPSTASNGAVVTFSSIPSSGWTNVKGDVTGNSISLTQGTFSMNAMTVKAGSLSIGKDATFASKTIVPGGTNVEMARFQLDAQQSGEDVRVSSFLTSLAVNTATNSNELSACQFYDGSTALNTGSNVLNPSATSFPETDTTTFDQPLLIAKGTVKTLSLKCNVSGSATDTATFAFDHGAIGSFSVTGATSGNTITATSAAGSTATITIGSAGLSVSTDASSPGYMVAAAGSTGSTIGAFRFTTTNEAVNLTRVGLQLSNTASSTPSDLLVVKLFDGATQVGTATFVGSSNYATSTLDSAVNIPANSDKTLTVKADFSAIGTGAAVTFSGHLVAVDVDVAGTNTQGVGASSGTTINATGSTTVSGVRVFKSFPTVALDTLSSTGVQDGKLMRFKVTADAKGPVSLTALNLNLATTTLSVTNVRVYGFSDASYSQAISGVSSDGSLQSAVAQPDGSGDVAIAVQNSAGTATTIQVPANTTRYFEVRGSIAGATTGASVTTKLNGDSSFPSTAAGVAANPLLAAGASALTSANFIWSPNSTTTVDRNSQDWTNGYGVPGLPSGGLLQTRSQ</sequence>
<dbReference type="EMBL" id="PFBH01000017">
    <property type="protein sequence ID" value="PIR85003.1"/>
    <property type="molecule type" value="Genomic_DNA"/>
</dbReference>
<feature type="domain" description="Peptidoglycan binding-like" evidence="3">
    <location>
        <begin position="95"/>
        <end position="160"/>
    </location>
</feature>
<evidence type="ECO:0000313" key="4">
    <source>
        <dbReference type="EMBL" id="PIR85003.1"/>
    </source>
</evidence>
<feature type="compositionally biased region" description="Low complexity" evidence="1">
    <location>
        <begin position="164"/>
        <end position="178"/>
    </location>
</feature>
<dbReference type="InterPro" id="IPR036366">
    <property type="entry name" value="PGBDSf"/>
</dbReference>
<feature type="region of interest" description="Disordered" evidence="1">
    <location>
        <begin position="1146"/>
        <end position="1172"/>
    </location>
</feature>
<dbReference type="InterPro" id="IPR002477">
    <property type="entry name" value="Peptidoglycan-bd-like"/>
</dbReference>
<protein>
    <recommendedName>
        <fullName evidence="3">Peptidoglycan binding-like domain-containing protein</fullName>
    </recommendedName>
</protein>
<dbReference type="AlphaFoldDB" id="A0A2H0UF04"/>
<dbReference type="Proteomes" id="UP000229315">
    <property type="component" value="Unassembled WGS sequence"/>
</dbReference>